<dbReference type="PROSITE" id="PS50112">
    <property type="entry name" value="PAS"/>
    <property type="match status" value="4"/>
</dbReference>
<dbReference type="Pfam" id="PF05227">
    <property type="entry name" value="CHASE3"/>
    <property type="match status" value="1"/>
</dbReference>
<keyword evidence="6" id="KW-0418">Kinase</keyword>
<dbReference type="FunFam" id="3.30.565.10:FF:000078">
    <property type="entry name" value="Two-component sensor histidine kinase"/>
    <property type="match status" value="1"/>
</dbReference>
<feature type="transmembrane region" description="Helical" evidence="11">
    <location>
        <begin position="213"/>
        <end position="236"/>
    </location>
</feature>
<feature type="domain" description="PAC" evidence="15">
    <location>
        <begin position="639"/>
        <end position="694"/>
    </location>
</feature>
<evidence type="ECO:0000256" key="11">
    <source>
        <dbReference type="SAM" id="Phobius"/>
    </source>
</evidence>
<feature type="domain" description="PAC" evidence="15">
    <location>
        <begin position="769"/>
        <end position="821"/>
    </location>
</feature>
<dbReference type="Gene3D" id="1.20.120.160">
    <property type="entry name" value="HPT domain"/>
    <property type="match status" value="1"/>
</dbReference>
<dbReference type="STRING" id="1838286.Verru16b_00926"/>
<dbReference type="PROSITE" id="PS50113">
    <property type="entry name" value="PAC"/>
    <property type="match status" value="6"/>
</dbReference>
<dbReference type="InterPro" id="IPR001610">
    <property type="entry name" value="PAC"/>
</dbReference>
<feature type="domain" description="PAS" evidence="14">
    <location>
        <begin position="421"/>
        <end position="496"/>
    </location>
</feature>
<dbReference type="PROSITE" id="PS50109">
    <property type="entry name" value="HIS_KIN"/>
    <property type="match status" value="1"/>
</dbReference>
<dbReference type="SMART" id="SM00387">
    <property type="entry name" value="HATPase_c"/>
    <property type="match status" value="1"/>
</dbReference>
<comment type="catalytic activity">
    <reaction evidence="1">
        <text>ATP + protein L-histidine = ADP + protein N-phospho-L-histidine.</text>
        <dbReference type="EC" id="2.7.13.3"/>
    </reaction>
</comment>
<feature type="transmembrane region" description="Helical" evidence="11">
    <location>
        <begin position="113"/>
        <end position="138"/>
    </location>
</feature>
<dbReference type="GO" id="GO:0000155">
    <property type="term" value="F:phosphorelay sensor kinase activity"/>
    <property type="evidence" value="ECO:0007669"/>
    <property type="project" value="InterPro"/>
</dbReference>
<dbReference type="SUPFAM" id="SSF47384">
    <property type="entry name" value="Homodimeric domain of signal transducing histidine kinase"/>
    <property type="match status" value="1"/>
</dbReference>
<dbReference type="InterPro" id="IPR003661">
    <property type="entry name" value="HisK_dim/P_dom"/>
</dbReference>
<dbReference type="CDD" id="cd00088">
    <property type="entry name" value="HPT"/>
    <property type="match status" value="1"/>
</dbReference>
<dbReference type="Pfam" id="PF08447">
    <property type="entry name" value="PAS_3"/>
    <property type="match status" value="1"/>
</dbReference>
<dbReference type="Pfam" id="PF02518">
    <property type="entry name" value="HATPase_c"/>
    <property type="match status" value="1"/>
</dbReference>
<feature type="modified residue" description="4-aspartylphosphate" evidence="10">
    <location>
        <position position="1659"/>
    </location>
</feature>
<dbReference type="InterPro" id="IPR036097">
    <property type="entry name" value="HisK_dim/P_sf"/>
</dbReference>
<feature type="domain" description="PAC" evidence="15">
    <location>
        <begin position="510"/>
        <end position="562"/>
    </location>
</feature>
<keyword evidence="18" id="KW-1185">Reference proteome</keyword>
<evidence type="ECO:0000256" key="7">
    <source>
        <dbReference type="ARBA" id="ARBA00022840"/>
    </source>
</evidence>
<dbReference type="InterPro" id="IPR000700">
    <property type="entry name" value="PAS-assoc_C"/>
</dbReference>
<evidence type="ECO:0000256" key="10">
    <source>
        <dbReference type="PROSITE-ProRule" id="PRU00169"/>
    </source>
</evidence>
<dbReference type="CDD" id="cd17546">
    <property type="entry name" value="REC_hyHK_CKI1_RcsC-like"/>
    <property type="match status" value="1"/>
</dbReference>
<feature type="modified residue" description="Phosphohistidine" evidence="9">
    <location>
        <position position="1805"/>
    </location>
</feature>
<dbReference type="InterPro" id="IPR000014">
    <property type="entry name" value="PAS"/>
</dbReference>
<dbReference type="Gene3D" id="3.30.450.20">
    <property type="entry name" value="PAS domain"/>
    <property type="match status" value="7"/>
</dbReference>
<evidence type="ECO:0000256" key="2">
    <source>
        <dbReference type="ARBA" id="ARBA00012438"/>
    </source>
</evidence>
<dbReference type="Pfam" id="PF01627">
    <property type="entry name" value="Hpt"/>
    <property type="match status" value="1"/>
</dbReference>
<dbReference type="SUPFAM" id="SSF55874">
    <property type="entry name" value="ATPase domain of HSP90 chaperone/DNA topoisomerase II/histidine kinase"/>
    <property type="match status" value="1"/>
</dbReference>
<dbReference type="Gene3D" id="3.30.565.10">
    <property type="entry name" value="Histidine kinase-like ATPase, C-terminal domain"/>
    <property type="match status" value="1"/>
</dbReference>
<dbReference type="Pfam" id="PF00989">
    <property type="entry name" value="PAS"/>
    <property type="match status" value="2"/>
</dbReference>
<name>A0A1D8ASJ0_9BACT</name>
<dbReference type="GO" id="GO:0006355">
    <property type="term" value="P:regulation of DNA-templated transcription"/>
    <property type="evidence" value="ECO:0007669"/>
    <property type="project" value="InterPro"/>
</dbReference>
<evidence type="ECO:0000313" key="17">
    <source>
        <dbReference type="EMBL" id="AOS43868.1"/>
    </source>
</evidence>
<dbReference type="Pfam" id="PF00072">
    <property type="entry name" value="Response_reg"/>
    <property type="match status" value="1"/>
</dbReference>
<dbReference type="InterPro" id="IPR004358">
    <property type="entry name" value="Sig_transdc_His_kin-like_C"/>
</dbReference>
<feature type="transmembrane region" description="Helical" evidence="11">
    <location>
        <begin position="50"/>
        <end position="68"/>
    </location>
</feature>
<dbReference type="RefSeq" id="WP_157772210.1">
    <property type="nucleotide sequence ID" value="NZ_CP016094.1"/>
</dbReference>
<dbReference type="KEGG" id="obg:Verru16b_00926"/>
<dbReference type="InterPro" id="IPR013767">
    <property type="entry name" value="PAS_fold"/>
</dbReference>
<dbReference type="InterPro" id="IPR007891">
    <property type="entry name" value="CHASE3"/>
</dbReference>
<feature type="transmembrane region" description="Helical" evidence="11">
    <location>
        <begin position="380"/>
        <end position="403"/>
    </location>
</feature>
<dbReference type="InterPro" id="IPR036641">
    <property type="entry name" value="HPT_dom_sf"/>
</dbReference>
<dbReference type="Gene3D" id="1.10.287.130">
    <property type="match status" value="1"/>
</dbReference>
<evidence type="ECO:0000256" key="3">
    <source>
        <dbReference type="ARBA" id="ARBA00022553"/>
    </source>
</evidence>
<dbReference type="SUPFAM" id="SSF55785">
    <property type="entry name" value="PYP-like sensor domain (PAS domain)"/>
    <property type="match status" value="7"/>
</dbReference>
<evidence type="ECO:0000259" key="15">
    <source>
        <dbReference type="PROSITE" id="PS50113"/>
    </source>
</evidence>
<organism evidence="17 18">
    <name type="scientific">Lacunisphaera limnophila</name>
    <dbReference type="NCBI Taxonomy" id="1838286"/>
    <lineage>
        <taxon>Bacteria</taxon>
        <taxon>Pseudomonadati</taxon>
        <taxon>Verrucomicrobiota</taxon>
        <taxon>Opitutia</taxon>
        <taxon>Opitutales</taxon>
        <taxon>Opitutaceae</taxon>
        <taxon>Lacunisphaera</taxon>
    </lineage>
</organism>
<feature type="domain" description="PAS" evidence="14">
    <location>
        <begin position="695"/>
        <end position="765"/>
    </location>
</feature>
<dbReference type="Gene3D" id="3.40.50.2300">
    <property type="match status" value="1"/>
</dbReference>
<evidence type="ECO:0000256" key="5">
    <source>
        <dbReference type="ARBA" id="ARBA00022741"/>
    </source>
</evidence>
<dbReference type="InterPro" id="IPR036890">
    <property type="entry name" value="HATPase_C_sf"/>
</dbReference>
<evidence type="ECO:0000259" key="16">
    <source>
        <dbReference type="PROSITE" id="PS50894"/>
    </source>
</evidence>
<dbReference type="PANTHER" id="PTHR45339:SF5">
    <property type="entry name" value="HISTIDINE KINASE"/>
    <property type="match status" value="1"/>
</dbReference>
<keyword evidence="11" id="KW-0472">Membrane</keyword>
<feature type="domain" description="Histidine kinase" evidence="12">
    <location>
        <begin position="1366"/>
        <end position="1588"/>
    </location>
</feature>
<evidence type="ECO:0000256" key="1">
    <source>
        <dbReference type="ARBA" id="ARBA00000085"/>
    </source>
</evidence>
<dbReference type="PROSITE" id="PS50894">
    <property type="entry name" value="HPT"/>
    <property type="match status" value="1"/>
</dbReference>
<dbReference type="PATRIC" id="fig|1838286.3.peg.930"/>
<keyword evidence="4 17" id="KW-0808">Transferase</keyword>
<keyword evidence="11" id="KW-0812">Transmembrane</keyword>
<dbReference type="InterPro" id="IPR005467">
    <property type="entry name" value="His_kinase_dom"/>
</dbReference>
<dbReference type="SMART" id="SM00086">
    <property type="entry name" value="PAC"/>
    <property type="match status" value="7"/>
</dbReference>
<dbReference type="InterPro" id="IPR011006">
    <property type="entry name" value="CheY-like_superfamily"/>
</dbReference>
<feature type="domain" description="Response regulatory" evidence="13">
    <location>
        <begin position="1610"/>
        <end position="1729"/>
    </location>
</feature>
<dbReference type="GO" id="GO:0005886">
    <property type="term" value="C:plasma membrane"/>
    <property type="evidence" value="ECO:0007669"/>
    <property type="project" value="UniProtKB-SubCell"/>
</dbReference>
<dbReference type="SUPFAM" id="SSF52172">
    <property type="entry name" value="CheY-like"/>
    <property type="match status" value="1"/>
</dbReference>
<feature type="domain" description="PAC" evidence="15">
    <location>
        <begin position="1164"/>
        <end position="1216"/>
    </location>
</feature>
<keyword evidence="7" id="KW-0067">ATP-binding</keyword>
<evidence type="ECO:0000259" key="13">
    <source>
        <dbReference type="PROSITE" id="PS50110"/>
    </source>
</evidence>
<evidence type="ECO:0000313" key="18">
    <source>
        <dbReference type="Proteomes" id="UP000095228"/>
    </source>
</evidence>
<keyword evidence="3 10" id="KW-0597">Phosphoprotein</keyword>
<dbReference type="Pfam" id="PF00512">
    <property type="entry name" value="HisKA"/>
    <property type="match status" value="1"/>
</dbReference>
<dbReference type="EMBL" id="CP016094">
    <property type="protein sequence ID" value="AOS43868.1"/>
    <property type="molecule type" value="Genomic_DNA"/>
</dbReference>
<evidence type="ECO:0000259" key="12">
    <source>
        <dbReference type="PROSITE" id="PS50109"/>
    </source>
</evidence>
<dbReference type="NCBIfam" id="TIGR00229">
    <property type="entry name" value="sensory_box"/>
    <property type="match status" value="5"/>
</dbReference>
<dbReference type="FunFam" id="1.10.287.130:FF:000002">
    <property type="entry name" value="Two-component osmosensing histidine kinase"/>
    <property type="match status" value="1"/>
</dbReference>
<feature type="transmembrane region" description="Helical" evidence="11">
    <location>
        <begin position="14"/>
        <end position="38"/>
    </location>
</feature>
<sequence length="1865" mass="204894">MPAPFPLSTAPTRWLRICGSLVLALAGLIIAGHVLDWPVARSFVPHGAEANMNAGVCLLLCGCGLLGWSWRVTAVARVVGWLLVGITSLIFLETLTGWPAGINQLFWPQQTSLFLWIPGRIAPHATLAFLLAGLTFALTGTRWATRRMWRTHAGFLIGMSLLPLLHYAVIVLLEGTMDVRNMAIPTALGLLVLGLGLYLQLGGKLADNGPRVLAGASLALMISLAIFMIVGATQLIEANRMVTRAQESRAAINNLVSRVARMESTARAFVLTGEEGFGARVRVHAAEMQVQLAALPGLVRGQSRQEERLAEVQRLAGFKIAEAESLAENYRQHGLTAAARFLQGLPVARTGRLVVVAEEMLAEEDLLHRRSLRLQQTMEMNVRVILVIGGILVAGVMAGSSVLTIRSMRARQRAEQELTDANRVQRAVLDGTVLAIIATGPDGLIHEFNAGATQMLGYRREEMVGRQTPALIHLSEEISARAAELSVQLNRRIEPGFEAFVARAREGSADEREWTYVRKDGSRFPVRLSVTALRDHDGKISGFLGVAQDLTEYKRAEVAVKRSEERLGQVLGHAECLVWEAQVTLQPTDWAWRMSVYPSGLYRRLTAGQVAEPRAGLWYNFKIPEQEEMNRRSRDAMEQGLNGYVQEFQLVQDNRVTWLRETVAVRRQEAGHFWLVGVVIDVTDRKQLEQTLGATEERFRNAFDFAGIGMALVGLDGRWLQVNRVLGDMLGYTEEQLSTRTFQEVTHPEDLQTDLTKVDDLLQGRHRHYQIEKRYIHQDGRIVHARLTVTLVRDLTGAPLHFIAQIEDITARQQAEQALVTSQRQLSEIFRSMTEGLVLQDGQGRIIECNAAAESILGLSRLQLLGLETADRRWQALKEDGSPYQGEDLPAMVTLRTGIPQRGVILGIRRPDGPIRWLSVNTEVIRDENGTLHAVVASFADVTESKRAVEALAESEERLRLAASVAGLGVWDWDLANHQVNWDRQMQVIYGRPDDGGVVDYQVWTGAMSPAEVARQEGILQNTIQQRGRSQREFVIRRYSDGASRVIQAAEMVVCNLEGRPVRMVGVNRDITEVRESEVRQAASEQRLKDVFRSMAEGLVLHDASGRIIECNDAAETILGLSRAQMMGLTSFDSRWQALNADGTPCHPDHHPATLTRMTGKSLRGVIMGVRKTDGAISWLSVNTEGILDEKGHLKAVVASFSDVTQKRQQEMALRESEERLQRVLGQADCLVWEAKVTIVGTEWKWRFTYQPSGLLQRIAGECMPEEHWGLWNNRNVPEMAEMDRRARDALLGGKRGYTQEFQLRNEGAVTWINETVSISPLSSGDFWLVGVAIDITRRKELEQSLSAARDQALAASKLKSEFLANVSHEIRTPMNGVLGMADLLMDTTLAEEQQQMGRVIQSSARNLLTIIDDLLDFAKIEAGKLSLTEGEFNLTEQVDQTLALMAPRAVAGVLALESDLPAGLPARLHGDAGRLQQVLVNLVGNAMKFTERGTVTVVVRPSPPTGPGRYAFRLEVRDTGIGITAAQRARLFQPFTQADGSTTRRYGGTGLGLAISRQLVELMGGRIGVESEPGRGSVFWVELELAMPPPGPALPAPAAPVADLPATLRILVAEDNEANQLVMRLLLGKMGVAHTIVGDGQAAIGQLAREHYALVLMDCQMPRLDGYEATRQIRAGAAGSARERVPIIALTAHAQARDRQKCLDAGMDDYLSKPLRLEALQVVLQRYGVAVTLATPENAPPVAAPAILDAGQLAELRALPGTRPGETLLELLADKFLQEMPPSLGRLRSELEARHAAEVASLAHRLAGSAASLGAGPLRALLLGLEQAAHAGDWAAADGHGSGLDRQWQLVQDALRALRPPSVP</sequence>
<feature type="transmembrane region" description="Helical" evidence="11">
    <location>
        <begin position="153"/>
        <end position="173"/>
    </location>
</feature>
<evidence type="ECO:0000256" key="6">
    <source>
        <dbReference type="ARBA" id="ARBA00022777"/>
    </source>
</evidence>
<dbReference type="PRINTS" id="PR00344">
    <property type="entry name" value="BCTRLSENSOR"/>
</dbReference>
<evidence type="ECO:0000256" key="4">
    <source>
        <dbReference type="ARBA" id="ARBA00022679"/>
    </source>
</evidence>
<dbReference type="SMART" id="SM00091">
    <property type="entry name" value="PAS"/>
    <property type="match status" value="5"/>
</dbReference>
<dbReference type="Gene3D" id="2.10.70.100">
    <property type="match status" value="1"/>
</dbReference>
<dbReference type="PANTHER" id="PTHR45339">
    <property type="entry name" value="HYBRID SIGNAL TRANSDUCTION HISTIDINE KINASE J"/>
    <property type="match status" value="1"/>
</dbReference>
<proteinExistence type="predicted"/>
<dbReference type="SMART" id="SM00388">
    <property type="entry name" value="HisKA"/>
    <property type="match status" value="1"/>
</dbReference>
<reference evidence="17 18" key="1">
    <citation type="submission" date="2016-06" db="EMBL/GenBank/DDBJ databases">
        <title>Three novel species with peptidoglycan cell walls form the new genus Lacunisphaera gen. nov. in the family Opitutaceae of the verrucomicrobial subdivision 4.</title>
        <authorList>
            <person name="Rast P."/>
            <person name="Gloeckner I."/>
            <person name="Jogler M."/>
            <person name="Boedeker C."/>
            <person name="Jeske O."/>
            <person name="Wiegand S."/>
            <person name="Reinhardt R."/>
            <person name="Schumann P."/>
            <person name="Rohde M."/>
            <person name="Spring S."/>
            <person name="Gloeckner F.O."/>
            <person name="Jogler C."/>
        </authorList>
    </citation>
    <scope>NUCLEOTIDE SEQUENCE [LARGE SCALE GENOMIC DNA]</scope>
    <source>
        <strain evidence="17 18">IG16b</strain>
    </source>
</reference>
<dbReference type="OrthoDB" id="9815750at2"/>
<dbReference type="InterPro" id="IPR013655">
    <property type="entry name" value="PAS_fold_3"/>
</dbReference>
<dbReference type="CDD" id="cd00130">
    <property type="entry name" value="PAS"/>
    <property type="match status" value="4"/>
</dbReference>
<dbReference type="InterPro" id="IPR003594">
    <property type="entry name" value="HATPase_dom"/>
</dbReference>
<evidence type="ECO:0000259" key="14">
    <source>
        <dbReference type="PROSITE" id="PS50112"/>
    </source>
</evidence>
<dbReference type="SUPFAM" id="SSF47226">
    <property type="entry name" value="Histidine-containing phosphotransfer domain, HPT domain"/>
    <property type="match status" value="1"/>
</dbReference>
<feature type="transmembrane region" description="Helical" evidence="11">
    <location>
        <begin position="74"/>
        <end position="92"/>
    </location>
</feature>
<feature type="domain" description="PAC" evidence="15">
    <location>
        <begin position="902"/>
        <end position="954"/>
    </location>
</feature>
<dbReference type="InterPro" id="IPR001789">
    <property type="entry name" value="Sig_transdc_resp-reg_receiver"/>
</dbReference>
<dbReference type="SMART" id="SM00448">
    <property type="entry name" value="REC"/>
    <property type="match status" value="1"/>
</dbReference>
<feature type="domain" description="PAS" evidence="14">
    <location>
        <begin position="1084"/>
        <end position="1128"/>
    </location>
</feature>
<dbReference type="Proteomes" id="UP000095228">
    <property type="component" value="Chromosome"/>
</dbReference>
<dbReference type="PROSITE" id="PS50110">
    <property type="entry name" value="RESPONSE_REGULATORY"/>
    <property type="match status" value="1"/>
</dbReference>
<dbReference type="CDD" id="cd00082">
    <property type="entry name" value="HisKA"/>
    <property type="match status" value="1"/>
</dbReference>
<dbReference type="InterPro" id="IPR008207">
    <property type="entry name" value="Sig_transdc_His_kin_Hpt_dom"/>
</dbReference>
<feature type="domain" description="HPt" evidence="16">
    <location>
        <begin position="1766"/>
        <end position="1859"/>
    </location>
</feature>
<evidence type="ECO:0000256" key="8">
    <source>
        <dbReference type="ARBA" id="ARBA00023012"/>
    </source>
</evidence>
<dbReference type="GO" id="GO:0005524">
    <property type="term" value="F:ATP binding"/>
    <property type="evidence" value="ECO:0007669"/>
    <property type="project" value="UniProtKB-KW"/>
</dbReference>
<dbReference type="Pfam" id="PF13426">
    <property type="entry name" value="PAS_9"/>
    <property type="match status" value="1"/>
</dbReference>
<dbReference type="EC" id="2.7.13.3" evidence="2"/>
<keyword evidence="11" id="KW-1133">Transmembrane helix</keyword>
<feature type="domain" description="PAC" evidence="15">
    <location>
        <begin position="1030"/>
        <end position="1083"/>
    </location>
</feature>
<dbReference type="InterPro" id="IPR035965">
    <property type="entry name" value="PAS-like_dom_sf"/>
</dbReference>
<dbReference type="CDD" id="cd16922">
    <property type="entry name" value="HATPase_EvgS-ArcB-TorS-like"/>
    <property type="match status" value="1"/>
</dbReference>
<evidence type="ECO:0000256" key="9">
    <source>
        <dbReference type="PROSITE-ProRule" id="PRU00110"/>
    </source>
</evidence>
<keyword evidence="8" id="KW-0902">Two-component regulatory system</keyword>
<gene>
    <name evidence="17" type="primary">rpfC_4</name>
    <name evidence="17" type="ORF">Verru16b_00926</name>
</gene>
<protein>
    <recommendedName>
        <fullName evidence="2">histidine kinase</fullName>
        <ecNumber evidence="2">2.7.13.3</ecNumber>
    </recommendedName>
</protein>
<keyword evidence="5" id="KW-0547">Nucleotide-binding</keyword>
<feature type="domain" description="PAS" evidence="14">
    <location>
        <begin position="822"/>
        <end position="866"/>
    </location>
</feature>
<accession>A0A1D8ASJ0</accession>